<accession>A0AAD2FDC6</accession>
<name>A0AAD2FDC6_9STRA</name>
<protein>
    <submittedName>
        <fullName evidence="1">Uncharacterized protein</fullName>
    </submittedName>
</protein>
<proteinExistence type="predicted"/>
<comment type="caution">
    <text evidence="1">The sequence shown here is derived from an EMBL/GenBank/DDBJ whole genome shotgun (WGS) entry which is preliminary data.</text>
</comment>
<sequence length="1084" mass="120595">MEVSSDEENNCVFDTLVKGLKDNVHENKESYWYQFVYGGRGKCYARAVTVNELIGLTQAHSLEVLVASDLILQRANRPPAISKPGVEKLAAAIWGEESNSKVIFNQGRGRNTFILIGTLKEGNVPSLQRQLKHELPPPNHPIALIQQSLQSFPSVSQLFAAASNSSEDSDMAEDSKENSLTTSILVDPDHLVDCCNSTANKKQEKREYNIGTRLTLCNGELKKIDNNMSFIHKNKRAKSEEAIQIKKDIAAAVKRKEHRTADLGSVFSLGICAANFPQVSDAAAEQFLFQGVQRACTALKMFNLYDAAEDLRVSYDAMLQMKPSSTTIRNHVLRTAAHKVVLLGDRMIKAKRVYIAVDHGAGVLAKIAYFWDVEWVRIVSVNLDFDTSGDSAKEGAEGTHHSMKKYAFSADEAHQDEILRGIIHGGASDSGGGFTCAAMKRELVLVGLANPETFIFCACTAHNEQTNLRNGLEKAYGIGGLDERNVLQKVHAYSDWQDSFRRKNGIGGLKSLLTKACKHVTGSTPKDVLKELLKLMQEPITTRWKTLGAAFIYVRKFHGIIKTAVSASNASNLKNSQIGKTGANFVSLANEKALEVDVSFLSAFHTEFFDLHFEFNHATDPLVNRSAFLAPHHLVRYYLKEKGLAAIKAELESGSVNDVPSNSVFHEFWDNLGKMENATQQEQCLRKAKLFIEKYTESLHKHNKQFCEGGLLFLACFGEQQTAQIVAKFLTHGEIDDATMRQYADQIYTSPIHHLNVPLEDFAKFVTATIDDETRDACIKSKNFLDWIDLIEIIATGYNFRGATGSVADRLRAKFLAYFGPIPTTTEDVERVVKRARLCQTTGKEEKNVTVYGIAGDGVSDECTRNYVDSSYHQKQKEKRNERIRRAVRTGGIKDYKPDLERGPGMCINHTNHALSLARDVEALKEIIGEEEYEDRLKGAMNSLKNTHVQGSTIRCDAVMNIVEGNLGKTYTGSHRENLQGVDCTSAMRNEVVLNKCTIKGPSGEDNKGAMWDEALARNLVKAEDQQEYNRKGGNPSFTKVKKMIEAFEIDRWKNANPSKEPDTKVGKSIRLLSTGDRKLVAKA</sequence>
<dbReference type="AlphaFoldDB" id="A0AAD2FDC6"/>
<reference evidence="1" key="1">
    <citation type="submission" date="2023-08" db="EMBL/GenBank/DDBJ databases">
        <authorList>
            <person name="Audoor S."/>
            <person name="Bilcke G."/>
        </authorList>
    </citation>
    <scope>NUCLEOTIDE SEQUENCE</scope>
</reference>
<keyword evidence="2" id="KW-1185">Reference proteome</keyword>
<evidence type="ECO:0000313" key="1">
    <source>
        <dbReference type="EMBL" id="CAJ1929526.1"/>
    </source>
</evidence>
<evidence type="ECO:0000313" key="2">
    <source>
        <dbReference type="Proteomes" id="UP001295423"/>
    </source>
</evidence>
<dbReference type="Proteomes" id="UP001295423">
    <property type="component" value="Unassembled WGS sequence"/>
</dbReference>
<dbReference type="EMBL" id="CAKOGP040000085">
    <property type="protein sequence ID" value="CAJ1929526.1"/>
    <property type="molecule type" value="Genomic_DNA"/>
</dbReference>
<gene>
    <name evidence="1" type="ORF">CYCCA115_LOCUS1703</name>
</gene>
<organism evidence="1 2">
    <name type="scientific">Cylindrotheca closterium</name>
    <dbReference type="NCBI Taxonomy" id="2856"/>
    <lineage>
        <taxon>Eukaryota</taxon>
        <taxon>Sar</taxon>
        <taxon>Stramenopiles</taxon>
        <taxon>Ochrophyta</taxon>
        <taxon>Bacillariophyta</taxon>
        <taxon>Bacillariophyceae</taxon>
        <taxon>Bacillariophycidae</taxon>
        <taxon>Bacillariales</taxon>
        <taxon>Bacillariaceae</taxon>
        <taxon>Cylindrotheca</taxon>
    </lineage>
</organism>